<dbReference type="PROSITE" id="PS51257">
    <property type="entry name" value="PROKAR_LIPOPROTEIN"/>
    <property type="match status" value="1"/>
</dbReference>
<gene>
    <name evidence="2" type="ORF">D2E26_1328</name>
</gene>
<name>A0A430FNX6_9BIFI</name>
<evidence type="ECO:0000313" key="3">
    <source>
        <dbReference type="Proteomes" id="UP000287609"/>
    </source>
</evidence>
<sequence length="421" mass="45587">MASRVFSATTATVATCVFAAASSLCGCANISQASNAASLPFEDVHISDYTWAIDYNPLHEYGTLPTNEQGFMVLVRSDGTYDLVAHEGLYAGQSRWTQQGLFFPDTTADYWMTPQGNSKVEHHETQYLDDIVSLNNGQTMVSLYNLGNQGDGYKEGISISTKQANTYGTIVTNDTNYPVNAACNANVFSAYGAMTDDGTGSNLTIDQTVENGKQTHQQRLQVFEPYNSLSVIGNNAPCSNDHMVFLTALSLDVGAHKKGKPQGNSQDVFLVSNVDVKNNEINSKEIVNKDGKKELINAGSFYNAVIDAGSLTADNQLVWVNGDGTVMQTDINTGTTITLNDDVACDVDDYGDPVCNVYTTMDEHTITVLKSDAANPHDDVTITTIDKRTGATRKKVAIEGLNKLFPENEYAYSISAKPEGF</sequence>
<evidence type="ECO:0000313" key="2">
    <source>
        <dbReference type="EMBL" id="RSX54528.1"/>
    </source>
</evidence>
<keyword evidence="3" id="KW-1185">Reference proteome</keyword>
<comment type="caution">
    <text evidence="2">The sequence shown here is derived from an EMBL/GenBank/DDBJ whole genome shotgun (WGS) entry which is preliminary data.</text>
</comment>
<accession>A0A430FNX6</accession>
<reference evidence="2 3" key="1">
    <citation type="submission" date="2018-09" db="EMBL/GenBank/DDBJ databases">
        <title>Characterization of the phylogenetic diversity of five novel species belonging to the genus Bifidobacterium.</title>
        <authorList>
            <person name="Lugli G.A."/>
            <person name="Duranti S."/>
            <person name="Milani C."/>
        </authorList>
    </citation>
    <scope>NUCLEOTIDE SEQUENCE [LARGE SCALE GENOMIC DNA]</scope>
    <source>
        <strain evidence="2 3">2036B</strain>
    </source>
</reference>
<dbReference type="AlphaFoldDB" id="A0A430FNX6"/>
<dbReference type="RefSeq" id="WP_125963971.1">
    <property type="nucleotide sequence ID" value="NZ_QXGM01000003.1"/>
</dbReference>
<protein>
    <recommendedName>
        <fullName evidence="4">Lipoprotein</fullName>
    </recommendedName>
</protein>
<dbReference type="Proteomes" id="UP000287609">
    <property type="component" value="Unassembled WGS sequence"/>
</dbReference>
<proteinExistence type="predicted"/>
<evidence type="ECO:0008006" key="4">
    <source>
        <dbReference type="Google" id="ProtNLM"/>
    </source>
</evidence>
<feature type="chain" id="PRO_5038860355" description="Lipoprotein" evidence="1">
    <location>
        <begin position="20"/>
        <end position="421"/>
    </location>
</feature>
<feature type="signal peptide" evidence="1">
    <location>
        <begin position="1"/>
        <end position="19"/>
    </location>
</feature>
<keyword evidence="1" id="KW-0732">Signal</keyword>
<evidence type="ECO:0000256" key="1">
    <source>
        <dbReference type="SAM" id="SignalP"/>
    </source>
</evidence>
<organism evidence="2 3">
    <name type="scientific">Bifidobacterium dolichotidis</name>
    <dbReference type="NCBI Taxonomy" id="2306976"/>
    <lineage>
        <taxon>Bacteria</taxon>
        <taxon>Bacillati</taxon>
        <taxon>Actinomycetota</taxon>
        <taxon>Actinomycetes</taxon>
        <taxon>Bifidobacteriales</taxon>
        <taxon>Bifidobacteriaceae</taxon>
        <taxon>Bifidobacterium</taxon>
    </lineage>
</organism>
<dbReference type="OrthoDB" id="3242480at2"/>
<dbReference type="EMBL" id="QXGM01000003">
    <property type="protein sequence ID" value="RSX54528.1"/>
    <property type="molecule type" value="Genomic_DNA"/>
</dbReference>